<reference evidence="9 10" key="1">
    <citation type="journal article" date="2023" name="G3 (Bethesda)">
        <title>A haplotype-resolved chromosome-scale genome for Quercus rubra L. provides insights into the genetics of adaptive traits for red oak species.</title>
        <authorList>
            <person name="Kapoor B."/>
            <person name="Jenkins J."/>
            <person name="Schmutz J."/>
            <person name="Zhebentyayeva T."/>
            <person name="Kuelheim C."/>
            <person name="Coggeshall M."/>
            <person name="Heim C."/>
            <person name="Lasky J.R."/>
            <person name="Leites L."/>
            <person name="Islam-Faridi N."/>
            <person name="Romero-Severson J."/>
            <person name="DeLeo V.L."/>
            <person name="Lucas S.M."/>
            <person name="Lazic D."/>
            <person name="Gailing O."/>
            <person name="Carlson J."/>
            <person name="Staton M."/>
        </authorList>
    </citation>
    <scope>NUCLEOTIDE SEQUENCE [LARGE SCALE GENOMIC DNA]</scope>
    <source>
        <strain evidence="9">Pseudo-F2</strain>
    </source>
</reference>
<gene>
    <name evidence="9" type="ORF">RGQ29_024193</name>
</gene>
<keyword evidence="5" id="KW-0862">Zinc</keyword>
<comment type="subcellular location">
    <subcellularLocation>
        <location evidence="1">Cytoplasm</location>
    </subcellularLocation>
</comment>
<dbReference type="PANTHER" id="PTHR33059:SF4">
    <property type="entry name" value="FCS-LIKE ZINC FINGER 5"/>
    <property type="match status" value="1"/>
</dbReference>
<keyword evidence="4" id="KW-0479">Metal-binding</keyword>
<dbReference type="PANTHER" id="PTHR33059">
    <property type="entry name" value="FCS-LIKE ZINC FINGER 5"/>
    <property type="match status" value="1"/>
</dbReference>
<feature type="compositionally biased region" description="Basic and acidic residues" evidence="7">
    <location>
        <begin position="61"/>
        <end position="71"/>
    </location>
</feature>
<dbReference type="Proteomes" id="UP001324115">
    <property type="component" value="Unassembled WGS sequence"/>
</dbReference>
<dbReference type="EMBL" id="JAXUIC010000006">
    <property type="protein sequence ID" value="KAK4587387.1"/>
    <property type="molecule type" value="Genomic_DNA"/>
</dbReference>
<dbReference type="Pfam" id="PF04570">
    <property type="entry name" value="zf-FLZ"/>
    <property type="match status" value="1"/>
</dbReference>
<comment type="similarity">
    <text evidence="2">Belongs to the FLZ family.</text>
</comment>
<evidence type="ECO:0000256" key="4">
    <source>
        <dbReference type="ARBA" id="ARBA00022723"/>
    </source>
</evidence>
<dbReference type="PROSITE" id="PS51795">
    <property type="entry name" value="ZF_FLZ"/>
    <property type="match status" value="1"/>
</dbReference>
<evidence type="ECO:0000256" key="1">
    <source>
        <dbReference type="ARBA" id="ARBA00004496"/>
    </source>
</evidence>
<evidence type="ECO:0000313" key="10">
    <source>
        <dbReference type="Proteomes" id="UP001324115"/>
    </source>
</evidence>
<accession>A0AAN7F8C0</accession>
<keyword evidence="5" id="KW-0863">Zinc-finger</keyword>
<keyword evidence="10" id="KW-1185">Reference proteome</keyword>
<dbReference type="AlphaFoldDB" id="A0AAN7F8C0"/>
<evidence type="ECO:0000256" key="7">
    <source>
        <dbReference type="SAM" id="MobiDB-lite"/>
    </source>
</evidence>
<organism evidence="9 10">
    <name type="scientific">Quercus rubra</name>
    <name type="common">Northern red oak</name>
    <name type="synonym">Quercus borealis</name>
    <dbReference type="NCBI Taxonomy" id="3512"/>
    <lineage>
        <taxon>Eukaryota</taxon>
        <taxon>Viridiplantae</taxon>
        <taxon>Streptophyta</taxon>
        <taxon>Embryophyta</taxon>
        <taxon>Tracheophyta</taxon>
        <taxon>Spermatophyta</taxon>
        <taxon>Magnoliopsida</taxon>
        <taxon>eudicotyledons</taxon>
        <taxon>Gunneridae</taxon>
        <taxon>Pentapetalae</taxon>
        <taxon>rosids</taxon>
        <taxon>fabids</taxon>
        <taxon>Fagales</taxon>
        <taxon>Fagaceae</taxon>
        <taxon>Quercus</taxon>
    </lineage>
</organism>
<evidence type="ECO:0000256" key="6">
    <source>
        <dbReference type="PROSITE-ProRule" id="PRU01131"/>
    </source>
</evidence>
<protein>
    <recommendedName>
        <fullName evidence="8">FLZ-type domain-containing protein</fullName>
    </recommendedName>
</protein>
<feature type="domain" description="FLZ-type" evidence="8">
    <location>
        <begin position="76"/>
        <end position="120"/>
    </location>
</feature>
<evidence type="ECO:0000256" key="3">
    <source>
        <dbReference type="ARBA" id="ARBA00022490"/>
    </source>
</evidence>
<feature type="zinc finger region" description="FLZ-type" evidence="6">
    <location>
        <begin position="76"/>
        <end position="120"/>
    </location>
</feature>
<feature type="region of interest" description="Disordered" evidence="7">
    <location>
        <begin position="45"/>
        <end position="71"/>
    </location>
</feature>
<comment type="caution">
    <text evidence="9">The sequence shown here is derived from an EMBL/GenBank/DDBJ whole genome shotgun (WGS) entry which is preliminary data.</text>
</comment>
<name>A0AAN7F8C0_QUERU</name>
<keyword evidence="3" id="KW-0963">Cytoplasm</keyword>
<proteinExistence type="inferred from homology"/>
<evidence type="ECO:0000256" key="2">
    <source>
        <dbReference type="ARBA" id="ARBA00009374"/>
    </source>
</evidence>
<evidence type="ECO:0000259" key="8">
    <source>
        <dbReference type="PROSITE" id="PS51795"/>
    </source>
</evidence>
<dbReference type="GO" id="GO:0005737">
    <property type="term" value="C:cytoplasm"/>
    <property type="evidence" value="ECO:0007669"/>
    <property type="project" value="UniProtKB-SubCell"/>
</dbReference>
<dbReference type="GO" id="GO:0008270">
    <property type="term" value="F:zinc ion binding"/>
    <property type="evidence" value="ECO:0007669"/>
    <property type="project" value="UniProtKB-KW"/>
</dbReference>
<dbReference type="InterPro" id="IPR007650">
    <property type="entry name" value="Zf-FLZ_dom"/>
</dbReference>
<evidence type="ECO:0000256" key="5">
    <source>
        <dbReference type="ARBA" id="ARBA00022771"/>
    </source>
</evidence>
<evidence type="ECO:0000313" key="9">
    <source>
        <dbReference type="EMBL" id="KAK4587387.1"/>
    </source>
</evidence>
<sequence>MSSKLSLLHRTTSQGMIRLDESETFSVKMRLAALKLDLPPLQKEQKRPHKSILTLGSVWEPNDKGSKKNPDEGFGEFLKACFQCKTKLQDDKDVYMYGYLRAFCSPACRDNQMSWDGFPKLDSSEPTKLITGRKDMRSQGLGRKNGIPIPAAMYN</sequence>